<dbReference type="EMBL" id="GFTR01000260">
    <property type="protein sequence ID" value="JAW16166.1"/>
    <property type="molecule type" value="Transcribed_RNA"/>
</dbReference>
<name>A0A224XUD8_9HEMI</name>
<reference evidence="1" key="1">
    <citation type="journal article" date="2018" name="PLoS Negl. Trop. Dis.">
        <title>An insight into the salivary gland and fat body transcriptome of Panstrongylus lignarius (Hemiptera: Heteroptera), the main vector of Chagas disease in Peru.</title>
        <authorList>
            <person name="Nevoa J.C."/>
            <person name="Mendes M.T."/>
            <person name="da Silva M.V."/>
            <person name="Soares S.C."/>
            <person name="Oliveira C.J.F."/>
            <person name="Ribeiro J.M.C."/>
        </authorList>
    </citation>
    <scope>NUCLEOTIDE SEQUENCE</scope>
</reference>
<protein>
    <submittedName>
        <fullName evidence="1">Putative secreted protein</fullName>
    </submittedName>
</protein>
<organism evidence="1">
    <name type="scientific">Panstrongylus lignarius</name>
    <dbReference type="NCBI Taxonomy" id="156445"/>
    <lineage>
        <taxon>Eukaryota</taxon>
        <taxon>Metazoa</taxon>
        <taxon>Ecdysozoa</taxon>
        <taxon>Arthropoda</taxon>
        <taxon>Hexapoda</taxon>
        <taxon>Insecta</taxon>
        <taxon>Pterygota</taxon>
        <taxon>Neoptera</taxon>
        <taxon>Paraneoptera</taxon>
        <taxon>Hemiptera</taxon>
        <taxon>Heteroptera</taxon>
        <taxon>Panheteroptera</taxon>
        <taxon>Cimicomorpha</taxon>
        <taxon>Reduviidae</taxon>
        <taxon>Triatominae</taxon>
        <taxon>Panstrongylus</taxon>
    </lineage>
</organism>
<sequence length="70" mass="8159">MSVLYFKILIFLILLFIQRPTLLMKNLVLLQNATPISHIFRNKSIQGVHHEVTSRHALLLAEMMIIQSLF</sequence>
<evidence type="ECO:0000313" key="1">
    <source>
        <dbReference type="EMBL" id="JAW16166.1"/>
    </source>
</evidence>
<dbReference type="AlphaFoldDB" id="A0A224XUD8"/>
<accession>A0A224XUD8</accession>
<proteinExistence type="predicted"/>